<dbReference type="AlphaFoldDB" id="A0AA95H7W5"/>
<organism evidence="2">
    <name type="scientific">Candidatus Thiocaldithrix dubininis</name>
    <dbReference type="NCBI Taxonomy" id="3080823"/>
    <lineage>
        <taxon>Bacteria</taxon>
        <taxon>Pseudomonadati</taxon>
        <taxon>Pseudomonadota</taxon>
        <taxon>Gammaproteobacteria</taxon>
        <taxon>Thiotrichales</taxon>
        <taxon>Thiotrichaceae</taxon>
        <taxon>Candidatus Thiocaldithrix</taxon>
    </lineage>
</organism>
<dbReference type="Proteomes" id="UP001300672">
    <property type="component" value="Chromosome"/>
</dbReference>
<dbReference type="EMBL" id="CP124755">
    <property type="protein sequence ID" value="WGZ91108.1"/>
    <property type="molecule type" value="Genomic_DNA"/>
</dbReference>
<gene>
    <name evidence="2" type="ORF">QJT80_01230</name>
</gene>
<proteinExistence type="predicted"/>
<sequence length="151" mass="16178">MDTQNRTNALFPRVANGNQSNAVLQANAQMSAAFGNRVNNNNSSNNPQNLFNLIQQILNQLWNRPANPSVPDIRAVYGAPVPNPTPTPPDNRAIYGAPVPNPNPNLPIDSGWARPVYGMPVIDQPVDLNGGDALPVYGGPNIPKDLVLPKA</sequence>
<protein>
    <submittedName>
        <fullName evidence="2">Uncharacterized protein</fullName>
    </submittedName>
</protein>
<name>A0AA95H7W5_9GAMM</name>
<evidence type="ECO:0000313" key="2">
    <source>
        <dbReference type="EMBL" id="WGZ91108.1"/>
    </source>
</evidence>
<dbReference type="KEGG" id="tdu:QJT80_01230"/>
<reference evidence="2" key="1">
    <citation type="journal article" date="2023" name="Int. J. Mol. Sci.">
        <title>Metagenomics Revealed a New Genus 'Candidatus Thiocaldithrix dubininis' gen. nov., sp. nov. and a New Species 'Candidatus Thiothrix putei' sp. nov. in the Family Thiotrichaceae, Some Members of Which Have Traits of Both Na+- and H+-Motive Energetics.</title>
        <authorList>
            <person name="Ravin N.V."/>
            <person name="Muntyan M.S."/>
            <person name="Smolyakov D.D."/>
            <person name="Rudenko T.S."/>
            <person name="Beletsky A.V."/>
            <person name="Mardanov A.V."/>
            <person name="Grabovich M.Y."/>
        </authorList>
    </citation>
    <scope>NUCLEOTIDE SEQUENCE</scope>
    <source>
        <strain evidence="2">GKL-01</strain>
    </source>
</reference>
<accession>A0AA95H7W5</accession>
<reference evidence="2" key="2">
    <citation type="submission" date="2023-04" db="EMBL/GenBank/DDBJ databases">
        <authorList>
            <person name="Beletskiy A.V."/>
            <person name="Mardanov A.V."/>
            <person name="Ravin N.V."/>
        </authorList>
    </citation>
    <scope>NUCLEOTIDE SEQUENCE</scope>
    <source>
        <strain evidence="2">GKL-01</strain>
    </source>
</reference>
<feature type="region of interest" description="Disordered" evidence="1">
    <location>
        <begin position="81"/>
        <end position="100"/>
    </location>
</feature>
<evidence type="ECO:0000256" key="1">
    <source>
        <dbReference type="SAM" id="MobiDB-lite"/>
    </source>
</evidence>